<name>A0A9J6FQB7_HAELO</name>
<dbReference type="Proteomes" id="UP000821853">
    <property type="component" value="Chromosome 10"/>
</dbReference>
<gene>
    <name evidence="1" type="ORF">HPB48_023011</name>
</gene>
<organism evidence="1 2">
    <name type="scientific">Haemaphysalis longicornis</name>
    <name type="common">Bush tick</name>
    <dbReference type="NCBI Taxonomy" id="44386"/>
    <lineage>
        <taxon>Eukaryota</taxon>
        <taxon>Metazoa</taxon>
        <taxon>Ecdysozoa</taxon>
        <taxon>Arthropoda</taxon>
        <taxon>Chelicerata</taxon>
        <taxon>Arachnida</taxon>
        <taxon>Acari</taxon>
        <taxon>Parasitiformes</taxon>
        <taxon>Ixodida</taxon>
        <taxon>Ixodoidea</taxon>
        <taxon>Ixodidae</taxon>
        <taxon>Haemaphysalinae</taxon>
        <taxon>Haemaphysalis</taxon>
    </lineage>
</organism>
<accession>A0A9J6FQB7</accession>
<dbReference type="EMBL" id="JABSTR010000002">
    <property type="protein sequence ID" value="KAH9364512.1"/>
    <property type="molecule type" value="Genomic_DNA"/>
</dbReference>
<evidence type="ECO:0000313" key="1">
    <source>
        <dbReference type="EMBL" id="KAH9364512.1"/>
    </source>
</evidence>
<dbReference type="VEuPathDB" id="VectorBase:HLOH_051447"/>
<sequence length="156" mass="17044">MKGAQHGCEFNGLQWSFSLQPYCAGGGRVRVQRCYRSGKTGFPQKAVLHAFADASPMAGHILVDRLDYGLTLGERRTVSVEAFYVESVHRDTSHHKLSIWRHCPGSGNPAHHMTQGFSSQEIVDSSVGCKGPRKVKITESFEPNHSSSSDISTAIG</sequence>
<protein>
    <submittedName>
        <fullName evidence="1">Uncharacterized protein</fullName>
    </submittedName>
</protein>
<reference evidence="1 2" key="1">
    <citation type="journal article" date="2020" name="Cell">
        <title>Large-Scale Comparative Analyses of Tick Genomes Elucidate Their Genetic Diversity and Vector Capacities.</title>
        <authorList>
            <consortium name="Tick Genome and Microbiome Consortium (TIGMIC)"/>
            <person name="Jia N."/>
            <person name="Wang J."/>
            <person name="Shi W."/>
            <person name="Du L."/>
            <person name="Sun Y."/>
            <person name="Zhan W."/>
            <person name="Jiang J.F."/>
            <person name="Wang Q."/>
            <person name="Zhang B."/>
            <person name="Ji P."/>
            <person name="Bell-Sakyi L."/>
            <person name="Cui X.M."/>
            <person name="Yuan T.T."/>
            <person name="Jiang B.G."/>
            <person name="Yang W.F."/>
            <person name="Lam T.T."/>
            <person name="Chang Q.C."/>
            <person name="Ding S.J."/>
            <person name="Wang X.J."/>
            <person name="Zhu J.G."/>
            <person name="Ruan X.D."/>
            <person name="Zhao L."/>
            <person name="Wei J.T."/>
            <person name="Ye R.Z."/>
            <person name="Que T.C."/>
            <person name="Du C.H."/>
            <person name="Zhou Y.H."/>
            <person name="Cheng J.X."/>
            <person name="Dai P.F."/>
            <person name="Guo W.B."/>
            <person name="Han X.H."/>
            <person name="Huang E.J."/>
            <person name="Li L.F."/>
            <person name="Wei W."/>
            <person name="Gao Y.C."/>
            <person name="Liu J.Z."/>
            <person name="Shao H.Z."/>
            <person name="Wang X."/>
            <person name="Wang C.C."/>
            <person name="Yang T.C."/>
            <person name="Huo Q.B."/>
            <person name="Li W."/>
            <person name="Chen H.Y."/>
            <person name="Chen S.E."/>
            <person name="Zhou L.G."/>
            <person name="Ni X.B."/>
            <person name="Tian J.H."/>
            <person name="Sheng Y."/>
            <person name="Liu T."/>
            <person name="Pan Y.S."/>
            <person name="Xia L.Y."/>
            <person name="Li J."/>
            <person name="Zhao F."/>
            <person name="Cao W.C."/>
        </authorList>
    </citation>
    <scope>NUCLEOTIDE SEQUENCE [LARGE SCALE GENOMIC DNA]</scope>
    <source>
        <strain evidence="1">HaeL-2018</strain>
    </source>
</reference>
<proteinExistence type="predicted"/>
<evidence type="ECO:0000313" key="2">
    <source>
        <dbReference type="Proteomes" id="UP000821853"/>
    </source>
</evidence>
<comment type="caution">
    <text evidence="1">The sequence shown here is derived from an EMBL/GenBank/DDBJ whole genome shotgun (WGS) entry which is preliminary data.</text>
</comment>
<keyword evidence="2" id="KW-1185">Reference proteome</keyword>
<dbReference type="AlphaFoldDB" id="A0A9J6FQB7"/>